<dbReference type="SUPFAM" id="SSF56349">
    <property type="entry name" value="DNA breaking-rejoining enzymes"/>
    <property type="match status" value="1"/>
</dbReference>
<protein>
    <submittedName>
        <fullName evidence="2">Uncharacterized protein</fullName>
    </submittedName>
</protein>
<dbReference type="InterPro" id="IPR011010">
    <property type="entry name" value="DNA_brk_join_enz"/>
</dbReference>
<evidence type="ECO:0000256" key="1">
    <source>
        <dbReference type="SAM" id="MobiDB-lite"/>
    </source>
</evidence>
<keyword evidence="3" id="KW-1185">Reference proteome</keyword>
<dbReference type="OrthoDB" id="6144328at2759"/>
<name>A0A812N343_9DINO</name>
<evidence type="ECO:0000313" key="3">
    <source>
        <dbReference type="Proteomes" id="UP000604046"/>
    </source>
</evidence>
<comment type="caution">
    <text evidence="2">The sequence shown here is derived from an EMBL/GenBank/DDBJ whole genome shotgun (WGS) entry which is preliminary data.</text>
</comment>
<feature type="compositionally biased region" description="Polar residues" evidence="1">
    <location>
        <begin position="1"/>
        <end position="16"/>
    </location>
</feature>
<dbReference type="EMBL" id="CAJNDS010001946">
    <property type="protein sequence ID" value="CAE7291507.1"/>
    <property type="molecule type" value="Genomic_DNA"/>
</dbReference>
<dbReference type="GO" id="GO:0003677">
    <property type="term" value="F:DNA binding"/>
    <property type="evidence" value="ECO:0007669"/>
    <property type="project" value="InterPro"/>
</dbReference>
<dbReference type="Proteomes" id="UP000604046">
    <property type="component" value="Unassembled WGS sequence"/>
</dbReference>
<reference evidence="2" key="1">
    <citation type="submission" date="2021-02" db="EMBL/GenBank/DDBJ databases">
        <authorList>
            <person name="Dougan E. K."/>
            <person name="Rhodes N."/>
            <person name="Thang M."/>
            <person name="Chan C."/>
        </authorList>
    </citation>
    <scope>NUCLEOTIDE SEQUENCE</scope>
</reference>
<proteinExistence type="predicted"/>
<accession>A0A812N343</accession>
<gene>
    <name evidence="2" type="ORF">SNAT2548_LOCUS15378</name>
</gene>
<feature type="region of interest" description="Disordered" evidence="1">
    <location>
        <begin position="1"/>
        <end position="20"/>
    </location>
</feature>
<evidence type="ECO:0000313" key="2">
    <source>
        <dbReference type="EMBL" id="CAE7291507.1"/>
    </source>
</evidence>
<organism evidence="2 3">
    <name type="scientific">Symbiodinium natans</name>
    <dbReference type="NCBI Taxonomy" id="878477"/>
    <lineage>
        <taxon>Eukaryota</taxon>
        <taxon>Sar</taxon>
        <taxon>Alveolata</taxon>
        <taxon>Dinophyceae</taxon>
        <taxon>Suessiales</taxon>
        <taxon>Symbiodiniaceae</taxon>
        <taxon>Symbiodinium</taxon>
    </lineage>
</organism>
<dbReference type="AlphaFoldDB" id="A0A812N343"/>
<sequence>MASPSITKSTHATQQPPKGAPKASLWAAVGWVQEVLEARILGQATEILRLLKKVECMKVDQSDAATSGLAFLLAQHEIWVDLPEWGCKPKDFCDKVCSMAKWLAEVDRSDEVALWHQRVALQLVGRGFHAPSHLDGLPADTATKFCNFEKGKCLLRNAVTVAASQAAAKRAKLAHVTAIVRVAGQIHDDGLTWQLLQNRARELKHASRKDKQSLASGLRAWHSFATMVLGYLAEESIPPHCSQHVLMYLTLFNNAGTASNYLGCLVSACKYWGLCQDWYDDEVRMVIQGLKNHQAQMQRQLTCNTLLLDEGIMSRLAALCKELPGFAVASELFVLSWSFLLRVQSEGVPLEAGADAELRSLPPHRHAAIVLDELGNLHLRLRCRKNRPGGSLLMRPCTCNGPGGSLLCAPHRAQARLEQMVPGERLFPASESHYLSLFRKALKLLGVPQASNFGFKAFRAGRATQLAKEGKPVHVIMMMGERRNAALLNDVSPDTLDAGVFWQEVHSDTT</sequence>